<accession>A0ABM1LJ17</accession>
<evidence type="ECO:0000313" key="3">
    <source>
        <dbReference type="RefSeq" id="XP_016647394.1"/>
    </source>
</evidence>
<dbReference type="InterPro" id="IPR050381">
    <property type="entry name" value="SLX1_endonuclease"/>
</dbReference>
<protein>
    <submittedName>
        <fullName evidence="3">Structure-specific endonuclease subunit slx1-like</fullName>
    </submittedName>
</protein>
<name>A0ABM1LJ17_PRUMU</name>
<evidence type="ECO:0000313" key="2">
    <source>
        <dbReference type="Proteomes" id="UP000694861"/>
    </source>
</evidence>
<dbReference type="InterPro" id="IPR000305">
    <property type="entry name" value="GIY-YIG_endonuc"/>
</dbReference>
<reference evidence="3" key="2">
    <citation type="submission" date="2025-08" db="UniProtKB">
        <authorList>
            <consortium name="RefSeq"/>
        </authorList>
    </citation>
    <scope>IDENTIFICATION</scope>
</reference>
<dbReference type="Gene3D" id="3.40.1440.10">
    <property type="entry name" value="GIY-YIG endonuclease"/>
    <property type="match status" value="1"/>
</dbReference>
<dbReference type="GeneID" id="103323289"/>
<dbReference type="RefSeq" id="XP_016647394.1">
    <property type="nucleotide sequence ID" value="XM_016791908.1"/>
</dbReference>
<keyword evidence="2" id="KW-1185">Reference proteome</keyword>
<feature type="domain" description="GIY-YIG" evidence="1">
    <location>
        <begin position="27"/>
        <end position="70"/>
    </location>
</feature>
<proteinExistence type="predicted"/>
<organism evidence="2 3">
    <name type="scientific">Prunus mume</name>
    <name type="common">Japanese apricot</name>
    <name type="synonym">Armeniaca mume</name>
    <dbReference type="NCBI Taxonomy" id="102107"/>
    <lineage>
        <taxon>Eukaryota</taxon>
        <taxon>Viridiplantae</taxon>
        <taxon>Streptophyta</taxon>
        <taxon>Embryophyta</taxon>
        <taxon>Tracheophyta</taxon>
        <taxon>Spermatophyta</taxon>
        <taxon>Magnoliopsida</taxon>
        <taxon>eudicotyledons</taxon>
        <taxon>Gunneridae</taxon>
        <taxon>Pentapetalae</taxon>
        <taxon>rosids</taxon>
        <taxon>fabids</taxon>
        <taxon>Rosales</taxon>
        <taxon>Rosaceae</taxon>
        <taxon>Amygdaloideae</taxon>
        <taxon>Amygdaleae</taxon>
        <taxon>Prunus</taxon>
    </lineage>
</organism>
<dbReference type="PANTHER" id="PTHR20208:SF10">
    <property type="entry name" value="STRUCTURE-SPECIFIC ENDONUCLEASE SUBUNIT SLX1"/>
    <property type="match status" value="1"/>
</dbReference>
<dbReference type="PANTHER" id="PTHR20208">
    <property type="entry name" value="STRUCTURE-SPECIFIC ENDONUCLEASE SUBUNIT SLX1"/>
    <property type="match status" value="1"/>
</dbReference>
<dbReference type="Proteomes" id="UP000694861">
    <property type="component" value="Linkage group LG2"/>
</dbReference>
<sequence>MLSVDLSQPPLQRPHLYRIHSEPTASIRQHNGEIAQGAWRTKRKRSWEMVLCIYGFPTNVSALQFEWAWQHPNCIGGG</sequence>
<gene>
    <name evidence="3" type="primary">LOC103323289</name>
</gene>
<evidence type="ECO:0000259" key="1">
    <source>
        <dbReference type="Pfam" id="PF01541"/>
    </source>
</evidence>
<dbReference type="Pfam" id="PF01541">
    <property type="entry name" value="GIY-YIG"/>
    <property type="match status" value="1"/>
</dbReference>
<dbReference type="InterPro" id="IPR035901">
    <property type="entry name" value="GIY-YIG_endonuc_sf"/>
</dbReference>
<reference evidence="2" key="1">
    <citation type="journal article" date="2012" name="Nat. Commun.">
        <title>The genome of Prunus mume.</title>
        <authorList>
            <person name="Zhang Q."/>
            <person name="Chen W."/>
            <person name="Sun L."/>
            <person name="Zhao F."/>
            <person name="Huang B."/>
            <person name="Yang W."/>
            <person name="Tao Y."/>
            <person name="Wang J."/>
            <person name="Yuan Z."/>
            <person name="Fan G."/>
            <person name="Xing Z."/>
            <person name="Han C."/>
            <person name="Pan H."/>
            <person name="Zhong X."/>
            <person name="Shi W."/>
            <person name="Liang X."/>
            <person name="Du D."/>
            <person name="Sun F."/>
            <person name="Xu Z."/>
            <person name="Hao R."/>
            <person name="Lv T."/>
            <person name="Lv Y."/>
            <person name="Zheng Z."/>
            <person name="Sun M."/>
            <person name="Luo L."/>
            <person name="Cai M."/>
            <person name="Gao Y."/>
            <person name="Wang J."/>
            <person name="Yin Y."/>
            <person name="Xu X."/>
            <person name="Cheng T."/>
            <person name="Wang J."/>
        </authorList>
    </citation>
    <scope>NUCLEOTIDE SEQUENCE [LARGE SCALE GENOMIC DNA]</scope>
</reference>